<protein>
    <submittedName>
        <fullName evidence="1">Uncharacterized protein</fullName>
    </submittedName>
</protein>
<accession>A0ACD5HQ48</accession>
<dbReference type="EMBL" id="CP127527">
    <property type="protein sequence ID" value="XRI77265.1"/>
    <property type="molecule type" value="Genomic_DNA"/>
</dbReference>
<dbReference type="Proteomes" id="UP000271650">
    <property type="component" value="Chromosome"/>
</dbReference>
<proteinExistence type="predicted"/>
<organism evidence="1 2">
    <name type="scientific">Acidithiobacillus sulfuriphilus</name>
    <dbReference type="NCBI Taxonomy" id="1867749"/>
    <lineage>
        <taxon>Bacteria</taxon>
        <taxon>Pseudomonadati</taxon>
        <taxon>Pseudomonadota</taxon>
        <taxon>Acidithiobacillia</taxon>
        <taxon>Acidithiobacillales</taxon>
        <taxon>Acidithiobacillaceae</taxon>
        <taxon>Acidithiobacillus</taxon>
    </lineage>
</organism>
<evidence type="ECO:0000313" key="1">
    <source>
        <dbReference type="EMBL" id="XRI77265.1"/>
    </source>
</evidence>
<sequence length="99" mass="10775">MDSLEALIKEGPDPRYALKSVVLARFDAITNARQMMRTWSEIEVALGLDASRWKSLAACYKRVEKGLASGKLKRPTSIGAVNRVRGSHGGSSSIDLDKA</sequence>
<name>A0ACD5HQ48_9PROT</name>
<gene>
    <name evidence="1" type="ORF">EC580_000910</name>
</gene>
<keyword evidence="2" id="KW-1185">Reference proteome</keyword>
<reference evidence="1 2" key="1">
    <citation type="journal article" date="2019" name="Int. J. Syst. Evol. Microbiol.">
        <title>Acidithiobacillus sulfuriphilus sp. nov.: an extremely acidophilic sulfur-oxidizing chemolithotroph isolated from a neutral pH environment.</title>
        <authorList>
            <person name="Falagan C."/>
            <person name="Moya-Beltran A."/>
            <person name="Castro M."/>
            <person name="Quatrini R."/>
            <person name="Johnson D.B."/>
        </authorList>
    </citation>
    <scope>NUCLEOTIDE SEQUENCE [LARGE SCALE GENOMIC DNA]</scope>
    <source>
        <strain evidence="1 2">CJ-2</strain>
    </source>
</reference>
<evidence type="ECO:0000313" key="2">
    <source>
        <dbReference type="Proteomes" id="UP000271650"/>
    </source>
</evidence>